<dbReference type="EMBL" id="MU839024">
    <property type="protein sequence ID" value="KAK1763793.1"/>
    <property type="molecule type" value="Genomic_DNA"/>
</dbReference>
<protein>
    <recommendedName>
        <fullName evidence="1">2-oxoacid dehydrogenase acyltransferase catalytic domain-containing protein</fullName>
    </recommendedName>
</protein>
<dbReference type="Proteomes" id="UP001244011">
    <property type="component" value="Unassembled WGS sequence"/>
</dbReference>
<dbReference type="InterPro" id="IPR023213">
    <property type="entry name" value="CAT-like_dom_sf"/>
</dbReference>
<accession>A0AAJ0BSQ7</accession>
<keyword evidence="3" id="KW-1185">Reference proteome</keyword>
<evidence type="ECO:0000259" key="1">
    <source>
        <dbReference type="Pfam" id="PF00198"/>
    </source>
</evidence>
<dbReference type="SUPFAM" id="SSF52777">
    <property type="entry name" value="CoA-dependent acyltransferases"/>
    <property type="match status" value="1"/>
</dbReference>
<gene>
    <name evidence="2" type="ORF">QBC33DRAFT_518222</name>
</gene>
<dbReference type="RefSeq" id="XP_060280006.1">
    <property type="nucleotide sequence ID" value="XM_060426234.1"/>
</dbReference>
<feature type="domain" description="2-oxoacid dehydrogenase acyltransferase catalytic" evidence="1">
    <location>
        <begin position="35"/>
        <end position="95"/>
    </location>
</feature>
<dbReference type="GeneID" id="85309421"/>
<reference evidence="2" key="1">
    <citation type="submission" date="2023-06" db="EMBL/GenBank/DDBJ databases">
        <title>Genome-scale phylogeny and comparative genomics of the fungal order Sordariales.</title>
        <authorList>
            <consortium name="Lawrence Berkeley National Laboratory"/>
            <person name="Hensen N."/>
            <person name="Bonometti L."/>
            <person name="Westerberg I."/>
            <person name="Brannstrom I.O."/>
            <person name="Guillou S."/>
            <person name="Cros-Aarteil S."/>
            <person name="Calhoun S."/>
            <person name="Haridas S."/>
            <person name="Kuo A."/>
            <person name="Mondo S."/>
            <person name="Pangilinan J."/>
            <person name="Riley R."/>
            <person name="Labutti K."/>
            <person name="Andreopoulos B."/>
            <person name="Lipzen A."/>
            <person name="Chen C."/>
            <person name="Yanf M."/>
            <person name="Daum C."/>
            <person name="Ng V."/>
            <person name="Clum A."/>
            <person name="Steindorff A."/>
            <person name="Ohm R."/>
            <person name="Martin F."/>
            <person name="Silar P."/>
            <person name="Natvig D."/>
            <person name="Lalanne C."/>
            <person name="Gautier V."/>
            <person name="Ament-Velasquez S.L."/>
            <person name="Kruys A."/>
            <person name="Hutchinson M.I."/>
            <person name="Powell A.J."/>
            <person name="Barry K."/>
            <person name="Miller A.N."/>
            <person name="Grigoriev I.V."/>
            <person name="Debuchy R."/>
            <person name="Gladieux P."/>
            <person name="Thoren M.H."/>
            <person name="Johannesson H."/>
        </authorList>
    </citation>
    <scope>NUCLEOTIDE SEQUENCE</scope>
    <source>
        <strain evidence="2">8032-3</strain>
    </source>
</reference>
<dbReference type="Gene3D" id="3.30.559.10">
    <property type="entry name" value="Chloramphenicol acetyltransferase-like domain"/>
    <property type="match status" value="1"/>
</dbReference>
<evidence type="ECO:0000313" key="3">
    <source>
        <dbReference type="Proteomes" id="UP001244011"/>
    </source>
</evidence>
<evidence type="ECO:0000313" key="2">
    <source>
        <dbReference type="EMBL" id="KAK1763793.1"/>
    </source>
</evidence>
<dbReference type="GO" id="GO:0016746">
    <property type="term" value="F:acyltransferase activity"/>
    <property type="evidence" value="ECO:0007669"/>
    <property type="project" value="InterPro"/>
</dbReference>
<name>A0AAJ0BSQ7_9PEZI</name>
<organism evidence="2 3">
    <name type="scientific">Phialemonium atrogriseum</name>
    <dbReference type="NCBI Taxonomy" id="1093897"/>
    <lineage>
        <taxon>Eukaryota</taxon>
        <taxon>Fungi</taxon>
        <taxon>Dikarya</taxon>
        <taxon>Ascomycota</taxon>
        <taxon>Pezizomycotina</taxon>
        <taxon>Sordariomycetes</taxon>
        <taxon>Sordariomycetidae</taxon>
        <taxon>Cephalothecales</taxon>
        <taxon>Cephalothecaceae</taxon>
        <taxon>Phialemonium</taxon>
    </lineage>
</organism>
<sequence length="102" mass="11233">MEEILVNLTVRPNTLERALGEGIVMKQTWCHEPDMGVVLAANMNFETPSIVEIESQIAVLALKARHSRLTMEDLQGGNFSISNPSIFGSMSGTTIRRQQSST</sequence>
<comment type="caution">
    <text evidence="2">The sequence shown here is derived from an EMBL/GenBank/DDBJ whole genome shotgun (WGS) entry which is preliminary data.</text>
</comment>
<proteinExistence type="predicted"/>
<dbReference type="InterPro" id="IPR001078">
    <property type="entry name" value="2-oxoacid_DH_actylTfrase"/>
</dbReference>
<dbReference type="AlphaFoldDB" id="A0AAJ0BSQ7"/>
<dbReference type="Pfam" id="PF00198">
    <property type="entry name" value="2-oxoacid_dh"/>
    <property type="match status" value="1"/>
</dbReference>